<evidence type="ECO:0000256" key="1">
    <source>
        <dbReference type="ARBA" id="ARBA00004173"/>
    </source>
</evidence>
<dbReference type="GO" id="GO:0035243">
    <property type="term" value="F:protein-arginine omega-N symmetric methyltransferase activity"/>
    <property type="evidence" value="ECO:0007669"/>
    <property type="project" value="UniProtKB-EC"/>
</dbReference>
<evidence type="ECO:0000256" key="13">
    <source>
        <dbReference type="SAM" id="MobiDB-lite"/>
    </source>
</evidence>
<dbReference type="AlphaFoldDB" id="A0A4Y7M0R5"/>
<evidence type="ECO:0000256" key="7">
    <source>
        <dbReference type="ARBA" id="ARBA00022946"/>
    </source>
</evidence>
<dbReference type="Pfam" id="PF02636">
    <property type="entry name" value="Methyltransf_28"/>
    <property type="match status" value="1"/>
</dbReference>
<dbReference type="InterPro" id="IPR029063">
    <property type="entry name" value="SAM-dependent_MTases_sf"/>
</dbReference>
<reference evidence="14" key="1">
    <citation type="submission" date="2018-08" db="EMBL/GenBank/DDBJ databases">
        <authorList>
            <person name="Cornetti L."/>
        </authorList>
    </citation>
    <scope>NUCLEOTIDE SEQUENCE</scope>
    <source>
        <strain evidence="14">ZW-BAR-1</strain>
    </source>
</reference>
<feature type="region of interest" description="Disordered" evidence="13">
    <location>
        <begin position="570"/>
        <end position="597"/>
    </location>
</feature>
<dbReference type="GO" id="GO:0032981">
    <property type="term" value="P:mitochondrial respiratory chain complex I assembly"/>
    <property type="evidence" value="ECO:0007669"/>
    <property type="project" value="TreeGrafter"/>
</dbReference>
<accession>A0A4Y7M0R5</accession>
<name>A0A4Y7M0R5_9CRUS</name>
<gene>
    <name evidence="14" type="primary">EOG090X06OK</name>
</gene>
<dbReference type="Gene3D" id="3.40.50.12710">
    <property type="match status" value="1"/>
</dbReference>
<sequence>MLLRQIEARILAGGPITVADYMKEVLTNPTAGYYMNRDVFGQKGDFITSPEVSQMFGELIAVWLVNEWNKCGRPKPFQLVELGPGRGTLTSDILRVFSKFKIAHSDFAVSLVEVSPYLSKVQEKQLCTIQTKAASELSEDSQHYKEARSLYGPPVRWYSHITDLPRTFTLFVAHEFFDALPIHKLVKVDGGWREVLIDLNRENVTLRYVLSRDRTPACLYCHNNETRKELEVSPQSLVITQIMASRIHQNGGVALVIDYGHEGDKTDTFRGFKNHKLHDPLVEPGTADLTADVDFAALKWTATHPRAAEDWKANLTYGTVDQKDFLVRMGIDMRLEQLLASCRNEALARDLKSAHRMLTDPNEMGSKFKFLALYPSVMESILERYPPPGFAKVIGVVAVSTGAMVVGWLGWKAYAREIALTTQADAEVIEVDEPNSTIDSTDSVLPQDDHTMESSPECGRNVVNISAEHNDVDLTLAGETTDSESDHTLFCAPSLDYVQEPCTHVSTVNPIVPIIAEITDFPISVTKNDEDAQVSMDQIAESIKTSTDDPAMEEQAEISTRHELVVNVPTEGKQSTDGSPEVLSNASIGRRRKQKPNKALWNASYQRRLLKRANERALKEEQAKATIATNCDLAEAQACMHVTGQ</sequence>
<evidence type="ECO:0000256" key="6">
    <source>
        <dbReference type="ARBA" id="ARBA00022679"/>
    </source>
</evidence>
<dbReference type="PANTHER" id="PTHR12049">
    <property type="entry name" value="PROTEIN ARGININE METHYLTRANSFERASE NDUFAF7, MITOCHONDRIAL"/>
    <property type="match status" value="1"/>
</dbReference>
<evidence type="ECO:0000256" key="4">
    <source>
        <dbReference type="ARBA" id="ARBA00019711"/>
    </source>
</evidence>
<dbReference type="PANTHER" id="PTHR12049:SF7">
    <property type="entry name" value="PROTEIN ARGININE METHYLTRANSFERASE NDUFAF7, MITOCHONDRIAL"/>
    <property type="match status" value="1"/>
</dbReference>
<keyword evidence="7" id="KW-0809">Transit peptide</keyword>
<organism evidence="14">
    <name type="scientific">Daphnia barbata</name>
    <dbReference type="NCBI Taxonomy" id="414587"/>
    <lineage>
        <taxon>Eukaryota</taxon>
        <taxon>Metazoa</taxon>
        <taxon>Ecdysozoa</taxon>
        <taxon>Arthropoda</taxon>
        <taxon>Crustacea</taxon>
        <taxon>Branchiopoda</taxon>
        <taxon>Diplostraca</taxon>
        <taxon>Cladocera</taxon>
        <taxon>Anomopoda</taxon>
        <taxon>Daphniidae</taxon>
        <taxon>Daphnia</taxon>
    </lineage>
</organism>
<evidence type="ECO:0000256" key="3">
    <source>
        <dbReference type="ARBA" id="ARBA00011935"/>
    </source>
</evidence>
<evidence type="ECO:0000313" key="14">
    <source>
        <dbReference type="EMBL" id="SVE74196.1"/>
    </source>
</evidence>
<dbReference type="FunFam" id="3.40.50.12710:FF:000001">
    <property type="entry name" value="Protein arginine methyltransferase NDUFAF7"/>
    <property type="match status" value="1"/>
</dbReference>
<comment type="similarity">
    <text evidence="2">Belongs to the NDUFAF7 family.</text>
</comment>
<comment type="function">
    <text evidence="12">Arginine methyltransferase involved in the assembly or stability of mitochondrial NADH:ubiquinone oxidoreductase complex (complex I). Acts by mediating symmetric dimethylation of 'Arg-118' of NDUFS2 after it assembles into the complex I, stabilizing the early intermediate complex.</text>
</comment>
<dbReference type="InterPro" id="IPR038375">
    <property type="entry name" value="NDUFAF7_sf"/>
</dbReference>
<keyword evidence="6" id="KW-0808">Transferase</keyword>
<keyword evidence="8" id="KW-0496">Mitochondrion</keyword>
<evidence type="ECO:0000256" key="2">
    <source>
        <dbReference type="ARBA" id="ARBA00005891"/>
    </source>
</evidence>
<feature type="compositionally biased region" description="Polar residues" evidence="13">
    <location>
        <begin position="572"/>
        <end position="587"/>
    </location>
</feature>
<evidence type="ECO:0000256" key="9">
    <source>
        <dbReference type="ARBA" id="ARBA00030400"/>
    </source>
</evidence>
<evidence type="ECO:0000256" key="12">
    <source>
        <dbReference type="ARBA" id="ARBA00054758"/>
    </source>
</evidence>
<proteinExistence type="evidence at transcript level"/>
<dbReference type="SUPFAM" id="SSF53335">
    <property type="entry name" value="S-adenosyl-L-methionine-dependent methyltransferases"/>
    <property type="match status" value="1"/>
</dbReference>
<evidence type="ECO:0000256" key="8">
    <source>
        <dbReference type="ARBA" id="ARBA00023128"/>
    </source>
</evidence>
<evidence type="ECO:0000256" key="11">
    <source>
        <dbReference type="ARBA" id="ARBA00048612"/>
    </source>
</evidence>
<dbReference type="InterPro" id="IPR003788">
    <property type="entry name" value="NDUFAF7"/>
</dbReference>
<dbReference type="GO" id="GO:0032259">
    <property type="term" value="P:methylation"/>
    <property type="evidence" value="ECO:0007669"/>
    <property type="project" value="UniProtKB-KW"/>
</dbReference>
<evidence type="ECO:0000256" key="10">
    <source>
        <dbReference type="ARBA" id="ARBA00031788"/>
    </source>
</evidence>
<comment type="subcellular location">
    <subcellularLocation>
        <location evidence="1">Mitochondrion</location>
    </subcellularLocation>
</comment>
<evidence type="ECO:0000256" key="5">
    <source>
        <dbReference type="ARBA" id="ARBA00022603"/>
    </source>
</evidence>
<dbReference type="EMBL" id="LR004577">
    <property type="protein sequence ID" value="SVE74196.1"/>
    <property type="molecule type" value="mRNA"/>
</dbReference>
<feature type="region of interest" description="Disordered" evidence="13">
    <location>
        <begin position="436"/>
        <end position="457"/>
    </location>
</feature>
<keyword evidence="5" id="KW-0489">Methyltransferase</keyword>
<dbReference type="GO" id="GO:0005739">
    <property type="term" value="C:mitochondrion"/>
    <property type="evidence" value="ECO:0007669"/>
    <property type="project" value="UniProtKB-SubCell"/>
</dbReference>
<protein>
    <recommendedName>
        <fullName evidence="4">Protein arginine methyltransferase NDUFAF7, mitochondrial</fullName>
        <ecNumber evidence="3">2.1.1.320</ecNumber>
    </recommendedName>
    <alternativeName>
        <fullName evidence="10">NADH dehydrogenase [ubiquinone] complex I, assembly factor 7</fullName>
    </alternativeName>
    <alternativeName>
        <fullName evidence="9">Protein midA homolog</fullName>
    </alternativeName>
</protein>
<dbReference type="EC" id="2.1.1.320" evidence="3"/>
<comment type="catalytic activity">
    <reaction evidence="11">
        <text>L-arginyl-[protein] + 2 S-adenosyl-L-methionine = N(omega),N(omega)'-dimethyl-L-arginyl-[protein] + 2 S-adenosyl-L-homocysteine + 2 H(+)</text>
        <dbReference type="Rhea" id="RHEA:48108"/>
        <dbReference type="Rhea" id="RHEA-COMP:10532"/>
        <dbReference type="Rhea" id="RHEA-COMP:11992"/>
        <dbReference type="ChEBI" id="CHEBI:15378"/>
        <dbReference type="ChEBI" id="CHEBI:29965"/>
        <dbReference type="ChEBI" id="CHEBI:57856"/>
        <dbReference type="ChEBI" id="CHEBI:59789"/>
        <dbReference type="ChEBI" id="CHEBI:88221"/>
        <dbReference type="EC" id="2.1.1.320"/>
    </reaction>
</comment>